<dbReference type="InterPro" id="IPR001670">
    <property type="entry name" value="ADH_Fe/GldA"/>
</dbReference>
<dbReference type="CDD" id="cd08181">
    <property type="entry name" value="PPD-like"/>
    <property type="match status" value="1"/>
</dbReference>
<evidence type="ECO:0000259" key="3">
    <source>
        <dbReference type="Pfam" id="PF25137"/>
    </source>
</evidence>
<dbReference type="SUPFAM" id="SSF56796">
    <property type="entry name" value="Dehydroquinate synthase-like"/>
    <property type="match status" value="1"/>
</dbReference>
<dbReference type="Pfam" id="PF25137">
    <property type="entry name" value="ADH_Fe_C"/>
    <property type="match status" value="1"/>
</dbReference>
<sequence>MNSFYMPTKIFSGENIIQENYKEFIKLGKKALIVTGRGSSKKNGSLQDVQEALNRASIGYIIFDEIEENPSLETIEKAGELGRKEKIDFIIGIGGGSPLDSSKVIGILVKNTSICGEDVFLKPNLKSVDIVAVPTTSGTGSEVTQYAIVTLHKEKTKKNYGQSIFPIISFLDPRYTLETPLKITVNTAVDAFSHLVEGYLNKNANILTDAIAETGMKIWGECIDSLLSGNLDIKIREKLMFASTLGGILIAQTGTSLPHGMGYALTYNKDLPHGLANGVLYVEYLRVFKYREKVDKIHKILGIDSYEKFEEILRKLTKVQINLTDVEIEEYARGMIENKGKLANHPEEITYEELLNIYKRSFQ</sequence>
<dbReference type="InterPro" id="IPR018211">
    <property type="entry name" value="ADH_Fe_CS"/>
</dbReference>
<dbReference type="PANTHER" id="PTHR11496">
    <property type="entry name" value="ALCOHOL DEHYDROGENASE"/>
    <property type="match status" value="1"/>
</dbReference>
<dbReference type="RefSeq" id="WP_202767877.1">
    <property type="nucleotide sequence ID" value="NZ_JAESWA010000022.1"/>
</dbReference>
<proteinExistence type="predicted"/>
<feature type="domain" description="Fe-containing alcohol dehydrogenase-like C-terminal" evidence="3">
    <location>
        <begin position="184"/>
        <end position="361"/>
    </location>
</feature>
<reference evidence="4" key="1">
    <citation type="submission" date="2021-01" db="EMBL/GenBank/DDBJ databases">
        <title>Genome public.</title>
        <authorList>
            <person name="Liu C."/>
            <person name="Sun Q."/>
        </authorList>
    </citation>
    <scope>NUCLEOTIDE SEQUENCE</scope>
    <source>
        <strain evidence="4">YIM B02565</strain>
    </source>
</reference>
<organism evidence="4 5">
    <name type="scientific">Clostridium paridis</name>
    <dbReference type="NCBI Taxonomy" id="2803863"/>
    <lineage>
        <taxon>Bacteria</taxon>
        <taxon>Bacillati</taxon>
        <taxon>Bacillota</taxon>
        <taxon>Clostridia</taxon>
        <taxon>Eubacteriales</taxon>
        <taxon>Clostridiaceae</taxon>
        <taxon>Clostridium</taxon>
    </lineage>
</organism>
<dbReference type="AlphaFoldDB" id="A0A937FJ95"/>
<dbReference type="Gene3D" id="1.20.1090.10">
    <property type="entry name" value="Dehydroquinate synthase-like - alpha domain"/>
    <property type="match status" value="1"/>
</dbReference>
<accession>A0A937FJ95</accession>
<dbReference type="GO" id="GO:0004022">
    <property type="term" value="F:alcohol dehydrogenase (NAD+) activity"/>
    <property type="evidence" value="ECO:0007669"/>
    <property type="project" value="UniProtKB-ARBA"/>
</dbReference>
<dbReference type="Pfam" id="PF00465">
    <property type="entry name" value="Fe-ADH"/>
    <property type="match status" value="1"/>
</dbReference>
<dbReference type="EMBL" id="JAESWA010000022">
    <property type="protein sequence ID" value="MBL4932526.1"/>
    <property type="molecule type" value="Genomic_DNA"/>
</dbReference>
<evidence type="ECO:0000313" key="4">
    <source>
        <dbReference type="EMBL" id="MBL4932526.1"/>
    </source>
</evidence>
<protein>
    <submittedName>
        <fullName evidence="4">Iron-containing alcohol dehydrogenase</fullName>
    </submittedName>
</protein>
<evidence type="ECO:0000259" key="2">
    <source>
        <dbReference type="Pfam" id="PF00465"/>
    </source>
</evidence>
<dbReference type="PROSITE" id="PS00913">
    <property type="entry name" value="ADH_IRON_1"/>
    <property type="match status" value="1"/>
</dbReference>
<gene>
    <name evidence="4" type="ORF">JK634_11955</name>
</gene>
<keyword evidence="5" id="KW-1185">Reference proteome</keyword>
<dbReference type="GO" id="GO:0046872">
    <property type="term" value="F:metal ion binding"/>
    <property type="evidence" value="ECO:0007669"/>
    <property type="project" value="InterPro"/>
</dbReference>
<dbReference type="PANTHER" id="PTHR11496:SF104">
    <property type="entry name" value="3-DEOXY-ALPHA-D-MANNO-OCTULOSONATE 8-OXIDASE"/>
    <property type="match status" value="1"/>
</dbReference>
<feature type="domain" description="Alcohol dehydrogenase iron-type/glycerol dehydrogenase GldA" evidence="2">
    <location>
        <begin position="7"/>
        <end position="173"/>
    </location>
</feature>
<comment type="caution">
    <text evidence="4">The sequence shown here is derived from an EMBL/GenBank/DDBJ whole genome shotgun (WGS) entry which is preliminary data.</text>
</comment>
<name>A0A937FJ95_9CLOT</name>
<keyword evidence="1" id="KW-0560">Oxidoreductase</keyword>
<dbReference type="InterPro" id="IPR039697">
    <property type="entry name" value="Alcohol_dehydrogenase_Fe"/>
</dbReference>
<evidence type="ECO:0000313" key="5">
    <source>
        <dbReference type="Proteomes" id="UP000623681"/>
    </source>
</evidence>
<dbReference type="InterPro" id="IPR056798">
    <property type="entry name" value="ADH_Fe_C"/>
</dbReference>
<dbReference type="Proteomes" id="UP000623681">
    <property type="component" value="Unassembled WGS sequence"/>
</dbReference>
<dbReference type="Gene3D" id="3.40.50.1970">
    <property type="match status" value="1"/>
</dbReference>
<evidence type="ECO:0000256" key="1">
    <source>
        <dbReference type="ARBA" id="ARBA00023002"/>
    </source>
</evidence>
<dbReference type="FunFam" id="3.40.50.1970:FF:000003">
    <property type="entry name" value="Alcohol dehydrogenase, iron-containing"/>
    <property type="match status" value="1"/>
</dbReference>